<organism evidence="4 5">
    <name type="scientific">Parendozoicomonas callyspongiae</name>
    <dbReference type="NCBI Taxonomy" id="2942213"/>
    <lineage>
        <taxon>Bacteria</taxon>
        <taxon>Pseudomonadati</taxon>
        <taxon>Pseudomonadota</taxon>
        <taxon>Gammaproteobacteria</taxon>
        <taxon>Oceanospirillales</taxon>
        <taxon>Endozoicomonadaceae</taxon>
        <taxon>Parendozoicomonas</taxon>
    </lineage>
</organism>
<dbReference type="Gene3D" id="3.40.1350.10">
    <property type="match status" value="1"/>
</dbReference>
<gene>
    <name evidence="4" type="ORF">M3P05_20035</name>
</gene>
<keyword evidence="5" id="KW-1185">Reference proteome</keyword>
<dbReference type="EC" id="3.1.21.-" evidence="4"/>
<reference evidence="4 5" key="1">
    <citation type="submission" date="2022-05" db="EMBL/GenBank/DDBJ databases">
        <authorList>
            <person name="Park J.-S."/>
        </authorList>
    </citation>
    <scope>NUCLEOTIDE SEQUENCE [LARGE SCALE GENOMIC DNA]</scope>
    <source>
        <strain evidence="4 5">2012CJ34-2</strain>
    </source>
</reference>
<evidence type="ECO:0000256" key="1">
    <source>
        <dbReference type="SAM" id="Phobius"/>
    </source>
</evidence>
<dbReference type="InterPro" id="IPR011856">
    <property type="entry name" value="tRNA_endonuc-like_dom_sf"/>
</dbReference>
<evidence type="ECO:0000259" key="2">
    <source>
        <dbReference type="Pfam" id="PF01396"/>
    </source>
</evidence>
<comment type="caution">
    <text evidence="4">The sequence shown here is derived from an EMBL/GenBank/DDBJ whole genome shotgun (WGS) entry which is preliminary data.</text>
</comment>
<protein>
    <submittedName>
        <fullName evidence="4">Restriction endonuclease</fullName>
        <ecNumber evidence="4">3.1.21.-</ecNumber>
    </submittedName>
</protein>
<evidence type="ECO:0000259" key="3">
    <source>
        <dbReference type="Pfam" id="PF04471"/>
    </source>
</evidence>
<keyword evidence="1" id="KW-1133">Transmembrane helix</keyword>
<dbReference type="Pfam" id="PF01396">
    <property type="entry name" value="Zn_ribbon_Top1"/>
    <property type="match status" value="1"/>
</dbReference>
<dbReference type="InterPro" id="IPR052906">
    <property type="entry name" value="Type_IV_Methyl-Rstrct_Enzyme"/>
</dbReference>
<feature type="domain" description="DNA topoisomerase type IA zn finger" evidence="2">
    <location>
        <begin position="220"/>
        <end position="255"/>
    </location>
</feature>
<dbReference type="PANTHER" id="PTHR30015:SF7">
    <property type="entry name" value="TYPE IV METHYL-DIRECTED RESTRICTION ENZYME ECOKMRR"/>
    <property type="match status" value="1"/>
</dbReference>
<keyword evidence="1" id="KW-0472">Membrane</keyword>
<keyword evidence="4" id="KW-0255">Endonuclease</keyword>
<feature type="transmembrane region" description="Helical" evidence="1">
    <location>
        <begin position="50"/>
        <end position="71"/>
    </location>
</feature>
<dbReference type="SUPFAM" id="SSF52980">
    <property type="entry name" value="Restriction endonuclease-like"/>
    <property type="match status" value="1"/>
</dbReference>
<proteinExistence type="predicted"/>
<keyword evidence="4" id="KW-0540">Nuclease</keyword>
<dbReference type="GO" id="GO:0016787">
    <property type="term" value="F:hydrolase activity"/>
    <property type="evidence" value="ECO:0007669"/>
    <property type="project" value="UniProtKB-KW"/>
</dbReference>
<dbReference type="InterPro" id="IPR011335">
    <property type="entry name" value="Restrct_endonuc-II-like"/>
</dbReference>
<accession>A0ABT0PLF6</accession>
<evidence type="ECO:0000313" key="4">
    <source>
        <dbReference type="EMBL" id="MCL6272215.1"/>
    </source>
</evidence>
<dbReference type="Pfam" id="PF04471">
    <property type="entry name" value="Mrr_cat"/>
    <property type="match status" value="1"/>
</dbReference>
<keyword evidence="1" id="KW-0812">Transmembrane</keyword>
<dbReference type="GO" id="GO:0004519">
    <property type="term" value="F:endonuclease activity"/>
    <property type="evidence" value="ECO:0007669"/>
    <property type="project" value="UniProtKB-KW"/>
</dbReference>
<keyword evidence="4" id="KW-0378">Hydrolase</keyword>
<dbReference type="Proteomes" id="UP001203338">
    <property type="component" value="Unassembled WGS sequence"/>
</dbReference>
<dbReference type="SUPFAM" id="SSF57783">
    <property type="entry name" value="Zinc beta-ribbon"/>
    <property type="match status" value="1"/>
</dbReference>
<dbReference type="PANTHER" id="PTHR30015">
    <property type="entry name" value="MRR RESTRICTION SYSTEM PROTEIN"/>
    <property type="match status" value="1"/>
</dbReference>
<dbReference type="RefSeq" id="WP_249701904.1">
    <property type="nucleotide sequence ID" value="NZ_JAMFLX010000058.1"/>
</dbReference>
<dbReference type="InterPro" id="IPR007560">
    <property type="entry name" value="Restrct_endonuc_IV_Mrr"/>
</dbReference>
<sequence length="258" mass="28878">MSKKYPFLNRVASLPRWVSVVAAVAVYMFFRNVLPLVEFHNPVFKGFALSLSLLAVPLACLFLLAALVSVVRGWKRKQLFIDQKNINDVRRLSWQEFEQYIGEFYRNQGYQVEEKGQGGSDGGIDLIAKKEGNTLLVQCKHWQSRKVGVSVVRELFGVVTAEKAAGGVLITTGSFTQDAQQFAHRQNIRLIDGEALSEMIPIDEVVPRASSKEAKGPVPQCPKCRSIMVNRTAKKGSHRGEDFWGCSRYPACRGTLEK</sequence>
<feature type="transmembrane region" description="Helical" evidence="1">
    <location>
        <begin position="12"/>
        <end position="30"/>
    </location>
</feature>
<feature type="domain" description="Restriction endonuclease type IV Mrr" evidence="3">
    <location>
        <begin position="90"/>
        <end position="200"/>
    </location>
</feature>
<dbReference type="Gene3D" id="3.30.65.10">
    <property type="entry name" value="Bacterial Topoisomerase I, domain 1"/>
    <property type="match status" value="1"/>
</dbReference>
<dbReference type="EMBL" id="JAMFLX010000058">
    <property type="protein sequence ID" value="MCL6272215.1"/>
    <property type="molecule type" value="Genomic_DNA"/>
</dbReference>
<dbReference type="InterPro" id="IPR013498">
    <property type="entry name" value="Topo_IA_Znf"/>
</dbReference>
<evidence type="ECO:0000313" key="5">
    <source>
        <dbReference type="Proteomes" id="UP001203338"/>
    </source>
</evidence>
<name>A0ABT0PLF6_9GAMM</name>